<organism evidence="5 6">
    <name type="scientific">Herbihabitans rhizosphaerae</name>
    <dbReference type="NCBI Taxonomy" id="1872711"/>
    <lineage>
        <taxon>Bacteria</taxon>
        <taxon>Bacillati</taxon>
        <taxon>Actinomycetota</taxon>
        <taxon>Actinomycetes</taxon>
        <taxon>Pseudonocardiales</taxon>
        <taxon>Pseudonocardiaceae</taxon>
        <taxon>Herbihabitans</taxon>
    </lineage>
</organism>
<evidence type="ECO:0000256" key="3">
    <source>
        <dbReference type="ARBA" id="ARBA00024227"/>
    </source>
</evidence>
<dbReference type="InterPro" id="IPR004143">
    <property type="entry name" value="BPL_LPL_catalytic"/>
</dbReference>
<evidence type="ECO:0000256" key="1">
    <source>
        <dbReference type="ARBA" id="ARBA00022598"/>
    </source>
</evidence>
<dbReference type="CDD" id="cd16442">
    <property type="entry name" value="BPL"/>
    <property type="match status" value="1"/>
</dbReference>
<dbReference type="SUPFAM" id="SSF55681">
    <property type="entry name" value="Class II aaRS and biotin synthetases"/>
    <property type="match status" value="1"/>
</dbReference>
<dbReference type="EC" id="6.3.4.15" evidence="3"/>
<evidence type="ECO:0000313" key="5">
    <source>
        <dbReference type="EMBL" id="RZS33861.1"/>
    </source>
</evidence>
<keyword evidence="6" id="KW-1185">Reference proteome</keyword>
<dbReference type="PANTHER" id="PTHR12835:SF5">
    <property type="entry name" value="BIOTIN--PROTEIN LIGASE"/>
    <property type="match status" value="1"/>
</dbReference>
<dbReference type="InterPro" id="IPR004408">
    <property type="entry name" value="Biotin_CoA_COase_ligase"/>
</dbReference>
<dbReference type="PROSITE" id="PS51733">
    <property type="entry name" value="BPL_LPL_CATALYTIC"/>
    <property type="match status" value="1"/>
</dbReference>
<dbReference type="Gene3D" id="3.30.930.10">
    <property type="entry name" value="Bira Bifunctional Protein, Domain 2"/>
    <property type="match status" value="1"/>
</dbReference>
<dbReference type="GO" id="GO:0005737">
    <property type="term" value="C:cytoplasm"/>
    <property type="evidence" value="ECO:0007669"/>
    <property type="project" value="TreeGrafter"/>
</dbReference>
<sequence length="273" mass="27877">MDGTGNTLDQLELARRLSPAYAAVEVVGSTGSTNADLLAEAQRGAADRTALIAEEQTAGRGRRSREWVSPRGSGLYLSVLLRPVDVPPSQLGTLSLVAGLALARTVTGLGVDAVLKWPNDLLAGPARAKCAGVLSEVDPASTTVVVGIGLNVTPLSTEVPAGAGGLPATSLAAEGARDTDRTEVAVALLSAFAELELAWRHGGGDLERAGLLDEYRERCVTLGSEVRVELPDAAAITGVAADVDGSGQLILDAGDTRKTVSAGDVVHLRANSG</sequence>
<keyword evidence="2" id="KW-0092">Biotin</keyword>
<evidence type="ECO:0000313" key="6">
    <source>
        <dbReference type="Proteomes" id="UP000294257"/>
    </source>
</evidence>
<dbReference type="RefSeq" id="WP_242613649.1">
    <property type="nucleotide sequence ID" value="NZ_SGWQ01000010.1"/>
</dbReference>
<dbReference type="Pfam" id="PF03099">
    <property type="entry name" value="BPL_LplA_LipB"/>
    <property type="match status" value="1"/>
</dbReference>
<proteinExistence type="predicted"/>
<dbReference type="NCBIfam" id="TIGR00121">
    <property type="entry name" value="birA_ligase"/>
    <property type="match status" value="1"/>
</dbReference>
<dbReference type="Proteomes" id="UP000294257">
    <property type="component" value="Unassembled WGS sequence"/>
</dbReference>
<feature type="domain" description="BPL/LPL catalytic" evidence="4">
    <location>
        <begin position="5"/>
        <end position="200"/>
    </location>
</feature>
<keyword evidence="1 5" id="KW-0436">Ligase</keyword>
<comment type="caution">
    <text evidence="5">The sequence shown here is derived from an EMBL/GenBank/DDBJ whole genome shotgun (WGS) entry which is preliminary data.</text>
</comment>
<dbReference type="Pfam" id="PF02237">
    <property type="entry name" value="BPL_C"/>
    <property type="match status" value="1"/>
</dbReference>
<dbReference type="EMBL" id="SGWQ01000010">
    <property type="protein sequence ID" value="RZS33861.1"/>
    <property type="molecule type" value="Genomic_DNA"/>
</dbReference>
<dbReference type="InterPro" id="IPR003142">
    <property type="entry name" value="BPL_C"/>
</dbReference>
<evidence type="ECO:0000256" key="2">
    <source>
        <dbReference type="ARBA" id="ARBA00023267"/>
    </source>
</evidence>
<gene>
    <name evidence="5" type="ORF">EV193_11011</name>
</gene>
<protein>
    <recommendedName>
        <fullName evidence="3">biotin--[biotin carboxyl-carrier protein] ligase</fullName>
        <ecNumber evidence="3">6.3.4.15</ecNumber>
    </recommendedName>
</protein>
<dbReference type="Gene3D" id="2.30.30.100">
    <property type="match status" value="1"/>
</dbReference>
<dbReference type="InterPro" id="IPR045864">
    <property type="entry name" value="aa-tRNA-synth_II/BPL/LPL"/>
</dbReference>
<reference evidence="5 6" key="1">
    <citation type="submission" date="2019-02" db="EMBL/GenBank/DDBJ databases">
        <title>Genomic Encyclopedia of Type Strains, Phase IV (KMG-IV): sequencing the most valuable type-strain genomes for metagenomic binning, comparative biology and taxonomic classification.</title>
        <authorList>
            <person name="Goeker M."/>
        </authorList>
    </citation>
    <scope>NUCLEOTIDE SEQUENCE [LARGE SCALE GENOMIC DNA]</scope>
    <source>
        <strain evidence="5 6">DSM 101727</strain>
    </source>
</reference>
<evidence type="ECO:0000259" key="4">
    <source>
        <dbReference type="PROSITE" id="PS51733"/>
    </source>
</evidence>
<dbReference type="PANTHER" id="PTHR12835">
    <property type="entry name" value="BIOTIN PROTEIN LIGASE"/>
    <property type="match status" value="1"/>
</dbReference>
<dbReference type="AlphaFoldDB" id="A0A4Q7KG91"/>
<accession>A0A4Q7KG91</accession>
<name>A0A4Q7KG91_9PSEU</name>
<dbReference type="GO" id="GO:0004077">
    <property type="term" value="F:biotin--[biotin carboxyl-carrier protein] ligase activity"/>
    <property type="evidence" value="ECO:0007669"/>
    <property type="project" value="UniProtKB-EC"/>
</dbReference>